<feature type="transmembrane region" description="Helical" evidence="1">
    <location>
        <begin position="39"/>
        <end position="60"/>
    </location>
</feature>
<reference evidence="2" key="1">
    <citation type="journal article" date="2015" name="Nature">
        <title>Complex archaea that bridge the gap between prokaryotes and eukaryotes.</title>
        <authorList>
            <person name="Spang A."/>
            <person name="Saw J.H."/>
            <person name="Jorgensen S.L."/>
            <person name="Zaremba-Niedzwiedzka K."/>
            <person name="Martijn J."/>
            <person name="Lind A.E."/>
            <person name="van Eijk R."/>
            <person name="Schleper C."/>
            <person name="Guy L."/>
            <person name="Ettema T.J."/>
        </authorList>
    </citation>
    <scope>NUCLEOTIDE SEQUENCE</scope>
</reference>
<evidence type="ECO:0000313" key="2">
    <source>
        <dbReference type="EMBL" id="KKM73282.1"/>
    </source>
</evidence>
<name>A0A0F9MVQ5_9ZZZZ</name>
<gene>
    <name evidence="2" type="ORF">LCGC14_1412010</name>
</gene>
<proteinExistence type="predicted"/>
<keyword evidence="1" id="KW-0812">Transmembrane</keyword>
<protein>
    <submittedName>
        <fullName evidence="2">Uncharacterized protein</fullName>
    </submittedName>
</protein>
<organism evidence="2">
    <name type="scientific">marine sediment metagenome</name>
    <dbReference type="NCBI Taxonomy" id="412755"/>
    <lineage>
        <taxon>unclassified sequences</taxon>
        <taxon>metagenomes</taxon>
        <taxon>ecological metagenomes</taxon>
    </lineage>
</organism>
<evidence type="ECO:0000256" key="1">
    <source>
        <dbReference type="SAM" id="Phobius"/>
    </source>
</evidence>
<dbReference type="EMBL" id="LAZR01009325">
    <property type="protein sequence ID" value="KKM73282.1"/>
    <property type="molecule type" value="Genomic_DNA"/>
</dbReference>
<keyword evidence="1" id="KW-1133">Transmembrane helix</keyword>
<comment type="caution">
    <text evidence="2">The sequence shown here is derived from an EMBL/GenBank/DDBJ whole genome shotgun (WGS) entry which is preliminary data.</text>
</comment>
<sequence length="65" mass="7547">MKEWSQKQLEDIFVRGDVYEVQRAEFEKDLKELNATLTWATRLVITQAVVFVAALLVFAIERFAA</sequence>
<accession>A0A0F9MVQ5</accession>
<dbReference type="AlphaFoldDB" id="A0A0F9MVQ5"/>
<keyword evidence="1" id="KW-0472">Membrane</keyword>